<evidence type="ECO:0000256" key="12">
    <source>
        <dbReference type="ARBA" id="ARBA00022741"/>
    </source>
</evidence>
<sequence length="194" mass="22206">MGKIVLVTGGARSGKSSFAESTLLQKEGVCYIATGLVMKEDPEWQERVKLHQQRRPKSWDTLEQYRDLASWIDQDNHSDYLLDCATMLTTNRLFDLVNEWYPEKGFLSDEQFLSKAEQARILEAIEAEWSQILSAMKGREATFWIVTNEVGLGIVPDTRLGRYFRDLQGRVNQLIAKEASEVYLIICGLAQQLK</sequence>
<dbReference type="RefSeq" id="WP_118095013.1">
    <property type="nucleotide sequence ID" value="NZ_JASHFD010000001.1"/>
</dbReference>
<dbReference type="GO" id="GO:0005524">
    <property type="term" value="F:ATP binding"/>
    <property type="evidence" value="ECO:0007669"/>
    <property type="project" value="UniProtKB-KW"/>
</dbReference>
<proteinExistence type="inferred from homology"/>
<dbReference type="InterPro" id="IPR027417">
    <property type="entry name" value="P-loop_NTPase"/>
</dbReference>
<comment type="catalytic activity">
    <reaction evidence="1">
        <text>adenosylcob(III)inamide + ATP = adenosylcob(III)inamide phosphate + ADP + H(+)</text>
        <dbReference type="Rhea" id="RHEA:15769"/>
        <dbReference type="ChEBI" id="CHEBI:2480"/>
        <dbReference type="ChEBI" id="CHEBI:15378"/>
        <dbReference type="ChEBI" id="CHEBI:30616"/>
        <dbReference type="ChEBI" id="CHEBI:58502"/>
        <dbReference type="ChEBI" id="CHEBI:456216"/>
        <dbReference type="EC" id="2.7.1.156"/>
    </reaction>
</comment>
<dbReference type="NCBIfam" id="NF004469">
    <property type="entry name" value="PRK05800.1"/>
    <property type="match status" value="1"/>
</dbReference>
<dbReference type="EMBL" id="QSIO01000001">
    <property type="protein sequence ID" value="RHC95641.1"/>
    <property type="molecule type" value="Genomic_DNA"/>
</dbReference>
<dbReference type="SUPFAM" id="SSF52540">
    <property type="entry name" value="P-loop containing nucleoside triphosphate hydrolases"/>
    <property type="match status" value="1"/>
</dbReference>
<dbReference type="GO" id="GO:0008820">
    <property type="term" value="F:cobinamide phosphate guanylyltransferase activity"/>
    <property type="evidence" value="ECO:0007669"/>
    <property type="project" value="UniProtKB-EC"/>
</dbReference>
<evidence type="ECO:0000256" key="5">
    <source>
        <dbReference type="ARBA" id="ARBA00004692"/>
    </source>
</evidence>
<evidence type="ECO:0000256" key="7">
    <source>
        <dbReference type="ARBA" id="ARBA00007490"/>
    </source>
</evidence>
<comment type="catalytic activity">
    <reaction evidence="2">
        <text>adenosylcob(III)inamide phosphate + GTP + H(+) = adenosylcob(III)inamide-GDP + diphosphate</text>
        <dbReference type="Rhea" id="RHEA:22712"/>
        <dbReference type="ChEBI" id="CHEBI:15378"/>
        <dbReference type="ChEBI" id="CHEBI:33019"/>
        <dbReference type="ChEBI" id="CHEBI:37565"/>
        <dbReference type="ChEBI" id="CHEBI:58502"/>
        <dbReference type="ChEBI" id="CHEBI:60487"/>
        <dbReference type="EC" id="2.7.7.62"/>
    </reaction>
</comment>
<accession>A0A414CL27</accession>
<dbReference type="EC" id="2.7.1.156" evidence="8"/>
<keyword evidence="10" id="KW-0169">Cobalamin biosynthesis</keyword>
<feature type="binding site" evidence="19">
    <location>
        <begin position="33"/>
        <end position="35"/>
    </location>
    <ligand>
        <name>GTP</name>
        <dbReference type="ChEBI" id="CHEBI:37565"/>
    </ligand>
</feature>
<comment type="pathway">
    <text evidence="6">Cofactor biosynthesis; adenosylcobalamin biosynthesis; adenosylcobalamin from cob(II)yrinate a,c-diamide: step 5/7.</text>
</comment>
<comment type="function">
    <text evidence="4">Catalyzes ATP-dependent phosphorylation of adenosylcobinamide and addition of GMP to adenosylcobinamide phosphate.</text>
</comment>
<dbReference type="GO" id="GO:0005525">
    <property type="term" value="F:GTP binding"/>
    <property type="evidence" value="ECO:0007669"/>
    <property type="project" value="UniProtKB-KW"/>
</dbReference>
<organism evidence="20 21">
    <name type="scientific">Streptococcus parasanguinis</name>
    <dbReference type="NCBI Taxonomy" id="1318"/>
    <lineage>
        <taxon>Bacteria</taxon>
        <taxon>Bacillati</taxon>
        <taxon>Bacillota</taxon>
        <taxon>Bacilli</taxon>
        <taxon>Lactobacillales</taxon>
        <taxon>Streptococcaceae</taxon>
        <taxon>Streptococcus</taxon>
    </lineage>
</organism>
<evidence type="ECO:0000256" key="8">
    <source>
        <dbReference type="ARBA" id="ARBA00012016"/>
    </source>
</evidence>
<evidence type="ECO:0000256" key="13">
    <source>
        <dbReference type="ARBA" id="ARBA00022777"/>
    </source>
</evidence>
<feature type="binding site" evidence="19">
    <location>
        <position position="63"/>
    </location>
    <ligand>
        <name>GTP</name>
        <dbReference type="ChEBI" id="CHEBI:37565"/>
    </ligand>
</feature>
<keyword evidence="20" id="KW-0548">Nucleotidyltransferase</keyword>
<evidence type="ECO:0000256" key="3">
    <source>
        <dbReference type="ARBA" id="ARBA00001522"/>
    </source>
</evidence>
<gene>
    <name evidence="20" type="ORF">DW820_00430</name>
</gene>
<dbReference type="CDD" id="cd00544">
    <property type="entry name" value="CobU"/>
    <property type="match status" value="1"/>
</dbReference>
<dbReference type="GO" id="GO:0043752">
    <property type="term" value="F:adenosylcobinamide kinase activity"/>
    <property type="evidence" value="ECO:0007669"/>
    <property type="project" value="UniProtKB-EC"/>
</dbReference>
<evidence type="ECO:0000256" key="18">
    <source>
        <dbReference type="PIRSR" id="PIRSR006135-1"/>
    </source>
</evidence>
<evidence type="ECO:0000256" key="10">
    <source>
        <dbReference type="ARBA" id="ARBA00022573"/>
    </source>
</evidence>
<evidence type="ECO:0000256" key="19">
    <source>
        <dbReference type="PIRSR" id="PIRSR006135-2"/>
    </source>
</evidence>
<comment type="catalytic activity">
    <reaction evidence="3">
        <text>adenosylcob(III)inamide + GTP = adenosylcob(III)inamide phosphate + GDP + H(+)</text>
        <dbReference type="Rhea" id="RHEA:15765"/>
        <dbReference type="ChEBI" id="CHEBI:2480"/>
        <dbReference type="ChEBI" id="CHEBI:15378"/>
        <dbReference type="ChEBI" id="CHEBI:37565"/>
        <dbReference type="ChEBI" id="CHEBI:58189"/>
        <dbReference type="ChEBI" id="CHEBI:58502"/>
        <dbReference type="EC" id="2.7.1.156"/>
    </reaction>
</comment>
<evidence type="ECO:0000256" key="15">
    <source>
        <dbReference type="ARBA" id="ARBA00023134"/>
    </source>
</evidence>
<evidence type="ECO:0000256" key="4">
    <source>
        <dbReference type="ARBA" id="ARBA00003889"/>
    </source>
</evidence>
<dbReference type="UniPathway" id="UPA00148">
    <property type="reaction ID" value="UER00236"/>
</dbReference>
<name>A0A414CL27_STRPA</name>
<feature type="binding site" evidence="19">
    <location>
        <position position="83"/>
    </location>
    <ligand>
        <name>GTP</name>
        <dbReference type="ChEBI" id="CHEBI:37565"/>
    </ligand>
</feature>
<evidence type="ECO:0000313" key="21">
    <source>
        <dbReference type="Proteomes" id="UP000285773"/>
    </source>
</evidence>
<evidence type="ECO:0000256" key="6">
    <source>
        <dbReference type="ARBA" id="ARBA00005159"/>
    </source>
</evidence>
<evidence type="ECO:0000256" key="1">
    <source>
        <dbReference type="ARBA" id="ARBA00000312"/>
    </source>
</evidence>
<evidence type="ECO:0000256" key="14">
    <source>
        <dbReference type="ARBA" id="ARBA00022840"/>
    </source>
</evidence>
<dbReference type="Proteomes" id="UP000285773">
    <property type="component" value="Unassembled WGS sequence"/>
</dbReference>
<protein>
    <recommendedName>
        <fullName evidence="16">Adenosylcobinamide kinase</fullName>
        <ecNumber evidence="8">2.7.1.156</ecNumber>
        <ecNumber evidence="9">2.7.7.62</ecNumber>
    </recommendedName>
    <alternativeName>
        <fullName evidence="17">Adenosylcobinamide-phosphate guanylyltransferase</fullName>
    </alternativeName>
</protein>
<dbReference type="Gene3D" id="3.40.50.300">
    <property type="entry name" value="P-loop containing nucleotide triphosphate hydrolases"/>
    <property type="match status" value="1"/>
</dbReference>
<dbReference type="InterPro" id="IPR003203">
    <property type="entry name" value="CobU/CobP"/>
</dbReference>
<evidence type="ECO:0000256" key="17">
    <source>
        <dbReference type="ARBA" id="ARBA00030571"/>
    </source>
</evidence>
<comment type="similarity">
    <text evidence="7">Belongs to the CobU/CobP family.</text>
</comment>
<dbReference type="PANTHER" id="PTHR34848">
    <property type="match status" value="1"/>
</dbReference>
<evidence type="ECO:0000256" key="16">
    <source>
        <dbReference type="ARBA" id="ARBA00029570"/>
    </source>
</evidence>
<feature type="binding site" evidence="19">
    <location>
        <begin position="9"/>
        <end position="16"/>
    </location>
    <ligand>
        <name>GTP</name>
        <dbReference type="ChEBI" id="CHEBI:37565"/>
    </ligand>
</feature>
<keyword evidence="14" id="KW-0067">ATP-binding</keyword>
<keyword evidence="11 20" id="KW-0808">Transferase</keyword>
<dbReference type="AlphaFoldDB" id="A0A414CL27"/>
<dbReference type="PANTHER" id="PTHR34848:SF1">
    <property type="entry name" value="BIFUNCTIONAL ADENOSYLCOBALAMIN BIOSYNTHESIS PROTEIN COBU"/>
    <property type="match status" value="1"/>
</dbReference>
<evidence type="ECO:0000256" key="9">
    <source>
        <dbReference type="ARBA" id="ARBA00012523"/>
    </source>
</evidence>
<comment type="caution">
    <text evidence="20">The sequence shown here is derived from an EMBL/GenBank/DDBJ whole genome shotgun (WGS) entry which is preliminary data.</text>
</comment>
<reference evidence="20 21" key="1">
    <citation type="submission" date="2018-08" db="EMBL/GenBank/DDBJ databases">
        <title>A genome reference for cultivated species of the human gut microbiota.</title>
        <authorList>
            <person name="Zou Y."/>
            <person name="Xue W."/>
            <person name="Luo G."/>
        </authorList>
    </citation>
    <scope>NUCLEOTIDE SEQUENCE [LARGE SCALE GENOMIC DNA]</scope>
    <source>
        <strain evidence="20 21">AM33-3BH</strain>
    </source>
</reference>
<dbReference type="Pfam" id="PF02283">
    <property type="entry name" value="CobU"/>
    <property type="match status" value="1"/>
</dbReference>
<comment type="pathway">
    <text evidence="5">Cofactor biosynthesis; adenosylcobalamin biosynthesis; adenosylcobalamin from cob(II)yrinate a,c-diamide: step 6/7.</text>
</comment>
<keyword evidence="15 19" id="KW-0342">GTP-binding</keyword>
<feature type="active site" description="GMP-histidine intermediate" evidence="18">
    <location>
        <position position="51"/>
    </location>
</feature>
<dbReference type="GO" id="GO:0009236">
    <property type="term" value="P:cobalamin biosynthetic process"/>
    <property type="evidence" value="ECO:0007669"/>
    <property type="project" value="UniProtKB-UniPathway"/>
</dbReference>
<dbReference type="PIRSF" id="PIRSF006135">
    <property type="entry name" value="CobU"/>
    <property type="match status" value="1"/>
</dbReference>
<keyword evidence="12 19" id="KW-0547">Nucleotide-binding</keyword>
<keyword evidence="13 20" id="KW-0418">Kinase</keyword>
<dbReference type="EC" id="2.7.7.62" evidence="9"/>
<evidence type="ECO:0000256" key="11">
    <source>
        <dbReference type="ARBA" id="ARBA00022679"/>
    </source>
</evidence>
<evidence type="ECO:0000256" key="2">
    <source>
        <dbReference type="ARBA" id="ARBA00000711"/>
    </source>
</evidence>
<evidence type="ECO:0000313" key="20">
    <source>
        <dbReference type="EMBL" id="RHC95641.1"/>
    </source>
</evidence>